<accession>A0A1M5IJ76</accession>
<gene>
    <name evidence="1" type="ORF">SAMN05444388_102124</name>
</gene>
<proteinExistence type="predicted"/>
<sequence>MSQPNYYAVIPANVRYDQNLKPNAKLLYGEITALCNSSGFCWAGNEYFAGLYKVDQKTVSRWISDLERGGYISVEVLKHEGNKRKLFLSGSLAKVVTKKSRPSDKKITRVVTKTSQPSDEKINPYIRNNNTSNITNNITENKEESALAFFEKEFPIRFENMMIQFKKQINDYEKFVQLFEATVLQEKLEFDGNVIEGRFRKFAINWVSNQDKFDTKVIELKAEVKQEKMGGF</sequence>
<dbReference type="EMBL" id="FQWH01000002">
    <property type="protein sequence ID" value="SHG28286.1"/>
    <property type="molecule type" value="Genomic_DNA"/>
</dbReference>
<dbReference type="Proteomes" id="UP000184112">
    <property type="component" value="Unassembled WGS sequence"/>
</dbReference>
<evidence type="ECO:0000313" key="2">
    <source>
        <dbReference type="Proteomes" id="UP000184112"/>
    </source>
</evidence>
<name>A0A1M5IJ76_FLAJO</name>
<dbReference type="RefSeq" id="WP_073408429.1">
    <property type="nucleotide sequence ID" value="NZ_FQWH01000002.1"/>
</dbReference>
<reference evidence="1 2" key="1">
    <citation type="submission" date="2016-11" db="EMBL/GenBank/DDBJ databases">
        <authorList>
            <person name="Jaros S."/>
            <person name="Januszkiewicz K."/>
            <person name="Wedrychowicz H."/>
        </authorList>
    </citation>
    <scope>NUCLEOTIDE SEQUENCE [LARGE SCALE GENOMIC DNA]</scope>
    <source>
        <strain evidence="1 2">DSM 6792</strain>
    </source>
</reference>
<protein>
    <submittedName>
        <fullName evidence="1">Helix-turn-helix domain-containing protein</fullName>
    </submittedName>
</protein>
<dbReference type="Pfam" id="PF13730">
    <property type="entry name" value="HTH_36"/>
    <property type="match status" value="1"/>
</dbReference>
<dbReference type="AlphaFoldDB" id="A0A1M5IJ76"/>
<evidence type="ECO:0000313" key="1">
    <source>
        <dbReference type="EMBL" id="SHG28286.1"/>
    </source>
</evidence>
<organism evidence="1 2">
    <name type="scientific">Flavobacterium johnsoniae</name>
    <name type="common">Cytophaga johnsonae</name>
    <dbReference type="NCBI Taxonomy" id="986"/>
    <lineage>
        <taxon>Bacteria</taxon>
        <taxon>Pseudomonadati</taxon>
        <taxon>Bacteroidota</taxon>
        <taxon>Flavobacteriia</taxon>
        <taxon>Flavobacteriales</taxon>
        <taxon>Flavobacteriaceae</taxon>
        <taxon>Flavobacterium</taxon>
    </lineage>
</organism>